<evidence type="ECO:0000256" key="3">
    <source>
        <dbReference type="ARBA" id="ARBA00023295"/>
    </source>
</evidence>
<reference evidence="7 8" key="1">
    <citation type="submission" date="2016-05" db="EMBL/GenBank/DDBJ databases">
        <title>Paenibacillus sp. 1ZS3-15 nov., isolated from the rhizosphere soil.</title>
        <authorList>
            <person name="Zhang X.X."/>
            <person name="Zhang J."/>
        </authorList>
    </citation>
    <scope>NUCLEOTIDE SEQUENCE [LARGE SCALE GENOMIC DNA]</scope>
    <source>
        <strain evidence="7 8">1ZS3-15</strain>
    </source>
</reference>
<dbReference type="OrthoDB" id="9805821at2"/>
<keyword evidence="8" id="KW-1185">Reference proteome</keyword>
<feature type="chain" id="PRO_5039463984" description="Glycoside hydrolase family 3 N-terminal domain-containing protein" evidence="5">
    <location>
        <begin position="29"/>
        <end position="433"/>
    </location>
</feature>
<name>A0A198AD58_9BACL</name>
<evidence type="ECO:0000313" key="7">
    <source>
        <dbReference type="EMBL" id="OAS18888.1"/>
    </source>
</evidence>
<dbReference type="RefSeq" id="WP_068664034.1">
    <property type="nucleotide sequence ID" value="NZ_LYPB01000061.1"/>
</dbReference>
<evidence type="ECO:0000256" key="1">
    <source>
        <dbReference type="ARBA" id="ARBA00005336"/>
    </source>
</evidence>
<feature type="domain" description="Glycoside hydrolase family 3 N-terminal" evidence="6">
    <location>
        <begin position="78"/>
        <end position="399"/>
    </location>
</feature>
<dbReference type="InterPro" id="IPR050226">
    <property type="entry name" value="NagZ_Beta-hexosaminidase"/>
</dbReference>
<evidence type="ECO:0000256" key="4">
    <source>
        <dbReference type="SAM" id="MobiDB-lite"/>
    </source>
</evidence>
<dbReference type="InterPro" id="IPR036962">
    <property type="entry name" value="Glyco_hydro_3_N_sf"/>
</dbReference>
<keyword evidence="5" id="KW-0732">Signal</keyword>
<feature type="region of interest" description="Disordered" evidence="4">
    <location>
        <begin position="29"/>
        <end position="69"/>
    </location>
</feature>
<dbReference type="InterPro" id="IPR001764">
    <property type="entry name" value="Glyco_hydro_3_N"/>
</dbReference>
<keyword evidence="3" id="KW-0326">Glycosidase</keyword>
<dbReference type="PANTHER" id="PTHR30480">
    <property type="entry name" value="BETA-HEXOSAMINIDASE-RELATED"/>
    <property type="match status" value="1"/>
</dbReference>
<evidence type="ECO:0000313" key="8">
    <source>
        <dbReference type="Proteomes" id="UP000078454"/>
    </source>
</evidence>
<dbReference type="PROSITE" id="PS00775">
    <property type="entry name" value="GLYCOSYL_HYDROL_F3"/>
    <property type="match status" value="1"/>
</dbReference>
<sequence length="433" mass="46574">MKRNLPQIMRRIGVIGGLVLLMSGCATRHEATPSGSPVPSTPSATVSPTVVPTATPTPSLAPTPTATPASSVNFPKMTLDEKLGQLIIAGIDEYTINEQSRKLIAIYHVGGIILYKPNVKDTSQLVSLVNDLKEANGANKLPLWLGVDEEGGRVTRLPDEISKTPTSQTIGKSGKTELAHTIGQLLGKELNAYGLNMDFAPDLDINSNPKNPVIGDRSFGANAALVSSFGIPMMNGIQEMKVVPVVKHFPGHGDTSVDSHIGLPIVQNDLDRLRKLELIPFADAIKHQADAIMVAHILLPKIDVKYPASMSKTIMTDLLRKELGFKGLIMTDDMTMGAIAENYEMGEAAVKSVLAGSNVVMVGHDPQKAIAVIQALRNAVQEGRIPMDTIDQSVEQVYKLKMKYKLQDQPVTAPDPKLLNAEVQRVLAPLSAK</sequence>
<dbReference type="GO" id="GO:0009254">
    <property type="term" value="P:peptidoglycan turnover"/>
    <property type="evidence" value="ECO:0007669"/>
    <property type="project" value="TreeGrafter"/>
</dbReference>
<comment type="caution">
    <text evidence="7">The sequence shown here is derived from an EMBL/GenBank/DDBJ whole genome shotgun (WGS) entry which is preliminary data.</text>
</comment>
<keyword evidence="2" id="KW-0378">Hydrolase</keyword>
<dbReference type="SUPFAM" id="SSF51445">
    <property type="entry name" value="(Trans)glycosidases"/>
    <property type="match status" value="1"/>
</dbReference>
<feature type="compositionally biased region" description="Low complexity" evidence="4">
    <location>
        <begin position="32"/>
        <end position="69"/>
    </location>
</feature>
<dbReference type="STRING" id="1850517.A8708_32065"/>
<accession>A0A198AD58</accession>
<dbReference type="NCBIfam" id="NF003740">
    <property type="entry name" value="PRK05337.1"/>
    <property type="match status" value="1"/>
</dbReference>
<feature type="signal peptide" evidence="5">
    <location>
        <begin position="1"/>
        <end position="28"/>
    </location>
</feature>
<evidence type="ECO:0000256" key="5">
    <source>
        <dbReference type="SAM" id="SignalP"/>
    </source>
</evidence>
<dbReference type="EMBL" id="LYPB01000061">
    <property type="protein sequence ID" value="OAS18888.1"/>
    <property type="molecule type" value="Genomic_DNA"/>
</dbReference>
<evidence type="ECO:0000259" key="6">
    <source>
        <dbReference type="Pfam" id="PF00933"/>
    </source>
</evidence>
<evidence type="ECO:0000256" key="2">
    <source>
        <dbReference type="ARBA" id="ARBA00022801"/>
    </source>
</evidence>
<dbReference type="AlphaFoldDB" id="A0A198AD58"/>
<gene>
    <name evidence="7" type="ORF">A8708_32065</name>
</gene>
<dbReference type="Pfam" id="PF00933">
    <property type="entry name" value="Glyco_hydro_3"/>
    <property type="match status" value="1"/>
</dbReference>
<dbReference type="Gene3D" id="3.20.20.300">
    <property type="entry name" value="Glycoside hydrolase, family 3, N-terminal domain"/>
    <property type="match status" value="1"/>
</dbReference>
<dbReference type="InterPro" id="IPR019800">
    <property type="entry name" value="Glyco_hydro_3_AS"/>
</dbReference>
<dbReference type="GO" id="GO:0004553">
    <property type="term" value="F:hydrolase activity, hydrolyzing O-glycosyl compounds"/>
    <property type="evidence" value="ECO:0007669"/>
    <property type="project" value="InterPro"/>
</dbReference>
<dbReference type="Proteomes" id="UP000078454">
    <property type="component" value="Unassembled WGS sequence"/>
</dbReference>
<dbReference type="GO" id="GO:0005975">
    <property type="term" value="P:carbohydrate metabolic process"/>
    <property type="evidence" value="ECO:0007669"/>
    <property type="project" value="InterPro"/>
</dbReference>
<comment type="similarity">
    <text evidence="1">Belongs to the glycosyl hydrolase 3 family.</text>
</comment>
<dbReference type="InterPro" id="IPR017853">
    <property type="entry name" value="GH"/>
</dbReference>
<proteinExistence type="inferred from homology"/>
<dbReference type="PROSITE" id="PS51257">
    <property type="entry name" value="PROKAR_LIPOPROTEIN"/>
    <property type="match status" value="1"/>
</dbReference>
<protein>
    <recommendedName>
        <fullName evidence="6">Glycoside hydrolase family 3 N-terminal domain-containing protein</fullName>
    </recommendedName>
</protein>
<organism evidence="7 8">
    <name type="scientific">Paenibacillus oryzisoli</name>
    <dbReference type="NCBI Taxonomy" id="1850517"/>
    <lineage>
        <taxon>Bacteria</taxon>
        <taxon>Bacillati</taxon>
        <taxon>Bacillota</taxon>
        <taxon>Bacilli</taxon>
        <taxon>Bacillales</taxon>
        <taxon>Paenibacillaceae</taxon>
        <taxon>Paenibacillus</taxon>
    </lineage>
</organism>
<dbReference type="PANTHER" id="PTHR30480:SF16">
    <property type="entry name" value="GLYCOSIDE HYDROLASE FAMILY 3 DOMAIN PROTEIN"/>
    <property type="match status" value="1"/>
</dbReference>